<organism evidence="3 4">
    <name type="scientific">Stenotrophomonas nitritireducens</name>
    <dbReference type="NCBI Taxonomy" id="83617"/>
    <lineage>
        <taxon>Bacteria</taxon>
        <taxon>Pseudomonadati</taxon>
        <taxon>Pseudomonadota</taxon>
        <taxon>Gammaproteobacteria</taxon>
        <taxon>Lysobacterales</taxon>
        <taxon>Lysobacteraceae</taxon>
        <taxon>Stenotrophomonas</taxon>
    </lineage>
</organism>
<keyword evidence="4" id="KW-1185">Reference proteome</keyword>
<feature type="chain" id="PRO_5046382575" description="Porin" evidence="2">
    <location>
        <begin position="17"/>
        <end position="427"/>
    </location>
</feature>
<evidence type="ECO:0000313" key="4">
    <source>
        <dbReference type="Proteomes" id="UP000050902"/>
    </source>
</evidence>
<evidence type="ECO:0008006" key="5">
    <source>
        <dbReference type="Google" id="ProtNLM"/>
    </source>
</evidence>
<gene>
    <name evidence="3" type="ORF">ABB22_17280</name>
</gene>
<dbReference type="Pfam" id="PF16930">
    <property type="entry name" value="Porin_5"/>
    <property type="match status" value="1"/>
</dbReference>
<protein>
    <recommendedName>
        <fullName evidence="5">Porin</fullName>
    </recommendedName>
</protein>
<dbReference type="EMBL" id="LDJG01000043">
    <property type="protein sequence ID" value="KRG53899.1"/>
    <property type="molecule type" value="Genomic_DNA"/>
</dbReference>
<comment type="caution">
    <text evidence="3">The sequence shown here is derived from an EMBL/GenBank/DDBJ whole genome shotgun (WGS) entry which is preliminary data.</text>
</comment>
<evidence type="ECO:0000256" key="1">
    <source>
        <dbReference type="SAM" id="Coils"/>
    </source>
</evidence>
<reference evidence="3 4" key="1">
    <citation type="submission" date="2015-05" db="EMBL/GenBank/DDBJ databases">
        <title>Genome sequencing and analysis of members of genus Stenotrophomonas.</title>
        <authorList>
            <person name="Patil P.P."/>
            <person name="Midha S."/>
            <person name="Patil P.B."/>
        </authorList>
    </citation>
    <scope>NUCLEOTIDE SEQUENCE [LARGE SCALE GENOMIC DNA]</scope>
    <source>
        <strain evidence="3 4">DSM 12575</strain>
    </source>
</reference>
<keyword evidence="2" id="KW-0732">Signal</keyword>
<dbReference type="Proteomes" id="UP000050902">
    <property type="component" value="Unassembled WGS sequence"/>
</dbReference>
<keyword evidence="1" id="KW-0175">Coiled coil</keyword>
<dbReference type="SUPFAM" id="SSF56935">
    <property type="entry name" value="Porins"/>
    <property type="match status" value="1"/>
</dbReference>
<evidence type="ECO:0000256" key="2">
    <source>
        <dbReference type="SAM" id="SignalP"/>
    </source>
</evidence>
<accession>A0ABR5NFV5</accession>
<proteinExistence type="predicted"/>
<evidence type="ECO:0000313" key="3">
    <source>
        <dbReference type="EMBL" id="KRG53899.1"/>
    </source>
</evidence>
<dbReference type="InterPro" id="IPR032638">
    <property type="entry name" value="Porin_5"/>
</dbReference>
<feature type="coiled-coil region" evidence="1">
    <location>
        <begin position="25"/>
        <end position="52"/>
    </location>
</feature>
<feature type="signal peptide" evidence="2">
    <location>
        <begin position="1"/>
        <end position="16"/>
    </location>
</feature>
<sequence length="427" mass="45914">MLLLALLATGIAPAYAQQDGDHAALLEQVAQLRAQQAQLARMQQDNEAALRALEARLGAPVAPTGTTPAAVAALPPPATQAAPAPDAPSRLKVSGDLRVRSQFDNANGNARDRTSGQVRGRLAAAFAVNDRISIGARLVTGNPDDPRSTDVQLSNWDDDLEVSLDQAWLKLTFGELDLHAGKIPQPFTRTELVWDGDVNPQGLSANWKHALDGGGAVRANGLFFVVDEQATGGDSTMAGAQLGYDSPALGDWRFDVSAAHYRYSIGSTVGATATDWRSNLLRPDGSYLSGFHLNDVIVGASWSGWGERWPLRIVGDYVKNSAARTDADSGYGLDLLLGRAQQPGDWRVSYGHAMAEVDAVLTAFSHDNISLGSNYRMHAFGVDYVPWPKTTLSALWYRYRPLSGQYAGSADPGDWLNRFRVALMVGF</sequence>
<name>A0ABR5NFV5_9GAMM</name>